<keyword evidence="1" id="KW-1133">Transmembrane helix</keyword>
<keyword evidence="1" id="KW-0472">Membrane</keyword>
<keyword evidence="1" id="KW-0812">Transmembrane</keyword>
<keyword evidence="3" id="KW-1185">Reference proteome</keyword>
<dbReference type="Proteomes" id="UP000474296">
    <property type="component" value="Unassembled WGS sequence"/>
</dbReference>
<proteinExistence type="predicted"/>
<dbReference type="InterPro" id="IPR021215">
    <property type="entry name" value="DUF2752"/>
</dbReference>
<dbReference type="AlphaFoldDB" id="A0A6M0CK13"/>
<feature type="transmembrane region" description="Helical" evidence="1">
    <location>
        <begin position="49"/>
        <end position="69"/>
    </location>
</feature>
<reference evidence="2 3" key="1">
    <citation type="submission" date="2020-01" db="EMBL/GenBank/DDBJ databases">
        <title>Spongiivirga citrea KCTC 32990T.</title>
        <authorList>
            <person name="Wang G."/>
        </authorList>
    </citation>
    <scope>NUCLEOTIDE SEQUENCE [LARGE SCALE GENOMIC DNA]</scope>
    <source>
        <strain evidence="2 3">KCTC 32990</strain>
    </source>
</reference>
<dbReference type="Pfam" id="PF10825">
    <property type="entry name" value="DUF2752"/>
    <property type="match status" value="1"/>
</dbReference>
<gene>
    <name evidence="2" type="ORF">GWK10_03840</name>
</gene>
<feature type="transmembrane region" description="Helical" evidence="1">
    <location>
        <begin position="76"/>
        <end position="95"/>
    </location>
</feature>
<name>A0A6M0CK13_9FLAO</name>
<sequence>MNLFLVGDLDKYMLPCSTKKYLGFDCMGCGIQRSLALIYEGEFIAAFKMYPGIYGLLLLTIFIILNIFVKFKYSTKIITITAAITVATIIISYIIKITTH</sequence>
<evidence type="ECO:0000313" key="2">
    <source>
        <dbReference type="EMBL" id="NER16324.1"/>
    </source>
</evidence>
<protein>
    <submittedName>
        <fullName evidence="2">DUF2752 domain-containing protein</fullName>
    </submittedName>
</protein>
<dbReference type="RefSeq" id="WP_164029600.1">
    <property type="nucleotide sequence ID" value="NZ_JAABOQ010000002.1"/>
</dbReference>
<comment type="caution">
    <text evidence="2">The sequence shown here is derived from an EMBL/GenBank/DDBJ whole genome shotgun (WGS) entry which is preliminary data.</text>
</comment>
<organism evidence="2 3">
    <name type="scientific">Spongiivirga citrea</name>
    <dbReference type="NCBI Taxonomy" id="1481457"/>
    <lineage>
        <taxon>Bacteria</taxon>
        <taxon>Pseudomonadati</taxon>
        <taxon>Bacteroidota</taxon>
        <taxon>Flavobacteriia</taxon>
        <taxon>Flavobacteriales</taxon>
        <taxon>Flavobacteriaceae</taxon>
        <taxon>Spongiivirga</taxon>
    </lineage>
</organism>
<dbReference type="EMBL" id="JAABOQ010000002">
    <property type="protein sequence ID" value="NER16324.1"/>
    <property type="molecule type" value="Genomic_DNA"/>
</dbReference>
<evidence type="ECO:0000313" key="3">
    <source>
        <dbReference type="Proteomes" id="UP000474296"/>
    </source>
</evidence>
<evidence type="ECO:0000256" key="1">
    <source>
        <dbReference type="SAM" id="Phobius"/>
    </source>
</evidence>
<accession>A0A6M0CK13</accession>